<evidence type="ECO:0008006" key="4">
    <source>
        <dbReference type="Google" id="ProtNLM"/>
    </source>
</evidence>
<proteinExistence type="predicted"/>
<reference evidence="2 3" key="1">
    <citation type="submission" date="2024-05" db="EMBL/GenBank/DDBJ databases">
        <authorList>
            <person name="Wallberg A."/>
        </authorList>
    </citation>
    <scope>NUCLEOTIDE SEQUENCE [LARGE SCALE GENOMIC DNA]</scope>
</reference>
<dbReference type="EMBL" id="CAXKWB010024252">
    <property type="protein sequence ID" value="CAL4126159.1"/>
    <property type="molecule type" value="Genomic_DNA"/>
</dbReference>
<dbReference type="SUPFAM" id="SSF56436">
    <property type="entry name" value="C-type lectin-like"/>
    <property type="match status" value="1"/>
</dbReference>
<accession>A0AAV2RL55</accession>
<evidence type="ECO:0000313" key="3">
    <source>
        <dbReference type="Proteomes" id="UP001497623"/>
    </source>
</evidence>
<feature type="coiled-coil region" evidence="1">
    <location>
        <begin position="241"/>
        <end position="268"/>
    </location>
</feature>
<evidence type="ECO:0000256" key="1">
    <source>
        <dbReference type="SAM" id="Coils"/>
    </source>
</evidence>
<comment type="caution">
    <text evidence="2">The sequence shown here is derived from an EMBL/GenBank/DDBJ whole genome shotgun (WGS) entry which is preliminary data.</text>
</comment>
<evidence type="ECO:0000313" key="2">
    <source>
        <dbReference type="EMBL" id="CAL4126159.1"/>
    </source>
</evidence>
<name>A0AAV2RL55_MEGNR</name>
<dbReference type="Gene3D" id="3.10.100.10">
    <property type="entry name" value="Mannose-Binding Protein A, subunit A"/>
    <property type="match status" value="1"/>
</dbReference>
<organism evidence="2 3">
    <name type="scientific">Meganyctiphanes norvegica</name>
    <name type="common">Northern krill</name>
    <name type="synonym">Thysanopoda norvegica</name>
    <dbReference type="NCBI Taxonomy" id="48144"/>
    <lineage>
        <taxon>Eukaryota</taxon>
        <taxon>Metazoa</taxon>
        <taxon>Ecdysozoa</taxon>
        <taxon>Arthropoda</taxon>
        <taxon>Crustacea</taxon>
        <taxon>Multicrustacea</taxon>
        <taxon>Malacostraca</taxon>
        <taxon>Eumalacostraca</taxon>
        <taxon>Eucarida</taxon>
        <taxon>Euphausiacea</taxon>
        <taxon>Euphausiidae</taxon>
        <taxon>Meganyctiphanes</taxon>
    </lineage>
</organism>
<protein>
    <recommendedName>
        <fullName evidence="4">C-type lectin domain-containing protein</fullName>
    </recommendedName>
</protein>
<dbReference type="AlphaFoldDB" id="A0AAV2RL55"/>
<sequence>QSYAVNMGYKSATKIPWTWYSTIYFLCIVSHSYSVKASNEDIKDALQEFRTFIGEKLDGFESRMNIFNDTLTMVDTRFSNIDNTFSRIDNKVSIMQAMVDKRFSNIDNTFNETLTMVDRRFSNIDNTFSRIDNKVSIMQAKLEELNSTMVNISTDLVKGHIYMSENITEELNNLSNHVEALIIDDLKSNIVNITEQLAKDHTTTKKCITMQEKLFTEFRDMEDYMADELINVTTTVKSSIIKELNTNIINISTQIEDLEEHMNAADTNLLNCTIMNNKAINSSQYQWHIVDTDRFVRFPQEMNWDDARALCRGCGMDLYKPKNIVAVAKYLEDNFSDKWYWLGARGNGANQAWLSGGVVSRSDPWYRDYYKHVGTSDCLQLITYNGEPAKGTVLGTASCTNRTNIDVLCG</sequence>
<gene>
    <name evidence="2" type="ORF">MNOR_LOCUS25424</name>
</gene>
<feature type="non-terminal residue" evidence="2">
    <location>
        <position position="1"/>
    </location>
</feature>
<keyword evidence="3" id="KW-1185">Reference proteome</keyword>
<dbReference type="Proteomes" id="UP001497623">
    <property type="component" value="Unassembled WGS sequence"/>
</dbReference>
<dbReference type="InterPro" id="IPR016187">
    <property type="entry name" value="CTDL_fold"/>
</dbReference>
<dbReference type="InterPro" id="IPR016186">
    <property type="entry name" value="C-type_lectin-like/link_sf"/>
</dbReference>
<keyword evidence="1" id="KW-0175">Coiled coil</keyword>
<dbReference type="CDD" id="cd00037">
    <property type="entry name" value="CLECT"/>
    <property type="match status" value="1"/>
</dbReference>